<evidence type="ECO:0000256" key="1">
    <source>
        <dbReference type="SAM" id="Phobius"/>
    </source>
</evidence>
<feature type="transmembrane region" description="Helical" evidence="1">
    <location>
        <begin position="83"/>
        <end position="108"/>
    </location>
</feature>
<keyword evidence="1" id="KW-0472">Membrane</keyword>
<dbReference type="Pfam" id="PF07344">
    <property type="entry name" value="Amastin"/>
    <property type="match status" value="1"/>
</dbReference>
<dbReference type="InterPro" id="IPR009944">
    <property type="entry name" value="Amastin"/>
</dbReference>
<gene>
    <name evidence="2" type="ORF">BN36_NA77900</name>
</gene>
<feature type="transmembrane region" description="Helical" evidence="1">
    <location>
        <begin position="55"/>
        <end position="76"/>
    </location>
</feature>
<feature type="transmembrane region" description="Helical" evidence="1">
    <location>
        <begin position="128"/>
        <end position="149"/>
    </location>
</feature>
<dbReference type="AlphaFoldDB" id="A0A1E1J9I5"/>
<organism evidence="2">
    <name type="scientific">Leishmania guyanensis</name>
    <dbReference type="NCBI Taxonomy" id="5670"/>
    <lineage>
        <taxon>Eukaryota</taxon>
        <taxon>Discoba</taxon>
        <taxon>Euglenozoa</taxon>
        <taxon>Kinetoplastea</taxon>
        <taxon>Metakinetoplastina</taxon>
        <taxon>Trypanosomatida</taxon>
        <taxon>Trypanosomatidae</taxon>
        <taxon>Leishmaniinae</taxon>
        <taxon>Leishmania</taxon>
        <taxon>Leishmania guyanensis species complex</taxon>
    </lineage>
</organism>
<accession>A0A1E1J9I5</accession>
<sequence length="167" mass="19084">MYRFRIGSVGTHYPNHCITLWGIKAVCSNLAYESSSDVHWELCPLRRDRFRMGQAFAVISIFVYGMTFVLGVIMLFCCRWVRWVCLTLNIVGAVTLCIVWVAMVVSYYRNDGNDCIVVANFYNYGIGFFLLLVAWVLDIANIPVLLLLWHDYCSGGSVKSIDKESQE</sequence>
<dbReference type="PANTHER" id="PTHR33297">
    <property type="entry name" value="AMASTIN-LIKE SURFACE PROTEIN-LIKE PROTEIN-RELATED"/>
    <property type="match status" value="1"/>
</dbReference>
<protein>
    <submittedName>
        <fullName evidence="2">Putative amastin-like protein</fullName>
    </submittedName>
</protein>
<keyword evidence="1" id="KW-1133">Transmembrane helix</keyword>
<keyword evidence="1" id="KW-0812">Transmembrane</keyword>
<reference evidence="2" key="1">
    <citation type="submission" date="2012-08" db="EMBL/GenBank/DDBJ databases">
        <title>Comparative genomics of metastatic and non-metastatic Leishmania guyanensis provides insights into polygenic factors involved in Leishmania RNA virus infection.</title>
        <authorList>
            <person name="Smith D."/>
            <person name="Hertz-Fowler C."/>
            <person name="Martin R."/>
            <person name="Dickens N."/>
            <person name="Fasel N."/>
            <person name="Falquet L."/>
            <person name="Beverley S."/>
            <person name="Zangger H."/>
            <person name="Calderon-Copete S."/>
            <person name="Mottram J."/>
            <person name="Xenarios I."/>
        </authorList>
    </citation>
    <scope>NUCLEOTIDE SEQUENCE</scope>
    <source>
        <strain evidence="2">MHOM/BR/75/M4147/SSU:IR2SAT-LUC</strain>
    </source>
</reference>
<proteinExistence type="predicted"/>
<dbReference type="PANTHER" id="PTHR33297:SF4">
    <property type="entry name" value="AMASTIN"/>
    <property type="match status" value="1"/>
</dbReference>
<name>A0A1E1J9I5_LEIGU</name>
<dbReference type="EMBL" id="CALQ01002196">
    <property type="protein sequence ID" value="CCM20292.1"/>
    <property type="molecule type" value="Genomic_DNA"/>
</dbReference>
<evidence type="ECO:0000313" key="2">
    <source>
        <dbReference type="EMBL" id="CCM20292.1"/>
    </source>
</evidence>